<dbReference type="Proteomes" id="UP000754883">
    <property type="component" value="Unassembled WGS sequence"/>
</dbReference>
<comment type="catalytic activity">
    <reaction evidence="7">
        <text>L-threonyl-[protein] + ATP = O-phospho-L-threonyl-[protein] + ADP + H(+)</text>
        <dbReference type="Rhea" id="RHEA:46608"/>
        <dbReference type="Rhea" id="RHEA-COMP:11060"/>
        <dbReference type="Rhea" id="RHEA-COMP:11605"/>
        <dbReference type="ChEBI" id="CHEBI:15378"/>
        <dbReference type="ChEBI" id="CHEBI:30013"/>
        <dbReference type="ChEBI" id="CHEBI:30616"/>
        <dbReference type="ChEBI" id="CHEBI:61977"/>
        <dbReference type="ChEBI" id="CHEBI:456216"/>
        <dbReference type="EC" id="2.7.11.1"/>
    </reaction>
</comment>
<dbReference type="InterPro" id="IPR011009">
    <property type="entry name" value="Kinase-like_dom_sf"/>
</dbReference>
<comment type="catalytic activity">
    <reaction evidence="8">
        <text>L-seryl-[protein] + ATP = O-phospho-L-seryl-[protein] + ADP + H(+)</text>
        <dbReference type="Rhea" id="RHEA:17989"/>
        <dbReference type="Rhea" id="RHEA-COMP:9863"/>
        <dbReference type="Rhea" id="RHEA-COMP:11604"/>
        <dbReference type="ChEBI" id="CHEBI:15378"/>
        <dbReference type="ChEBI" id="CHEBI:29999"/>
        <dbReference type="ChEBI" id="CHEBI:30616"/>
        <dbReference type="ChEBI" id="CHEBI:83421"/>
        <dbReference type="ChEBI" id="CHEBI:456216"/>
        <dbReference type="EC" id="2.7.11.1"/>
    </reaction>
</comment>
<dbReference type="EMBL" id="CABFNO020001364">
    <property type="protein sequence ID" value="CAG9983552.1"/>
    <property type="molecule type" value="Genomic_DNA"/>
</dbReference>
<keyword evidence="6" id="KW-0067">ATP-binding</keyword>
<evidence type="ECO:0000256" key="1">
    <source>
        <dbReference type="ARBA" id="ARBA00012513"/>
    </source>
</evidence>
<keyword evidence="2" id="KW-0723">Serine/threonine-protein kinase</keyword>
<evidence type="ECO:0000313" key="11">
    <source>
        <dbReference type="EMBL" id="CAG9983552.1"/>
    </source>
</evidence>
<gene>
    <name evidence="11" type="ORF">CBYS24578_00015835</name>
</gene>
<feature type="domain" description="Protein kinase" evidence="10">
    <location>
        <begin position="71"/>
        <end position="414"/>
    </location>
</feature>
<dbReference type="PANTHER" id="PTHR47634">
    <property type="entry name" value="PROTEIN KINASE DOMAIN-CONTAINING PROTEIN-RELATED"/>
    <property type="match status" value="1"/>
</dbReference>
<dbReference type="AlphaFoldDB" id="A0A9N9XXR2"/>
<keyword evidence="3" id="KW-0808">Transferase</keyword>
<dbReference type="PROSITE" id="PS50011">
    <property type="entry name" value="PROTEIN_KINASE_DOM"/>
    <property type="match status" value="1"/>
</dbReference>
<evidence type="ECO:0000256" key="7">
    <source>
        <dbReference type="ARBA" id="ARBA00047899"/>
    </source>
</evidence>
<comment type="caution">
    <text evidence="11">The sequence shown here is derived from an EMBL/GenBank/DDBJ whole genome shotgun (WGS) entry which is preliminary data.</text>
</comment>
<evidence type="ECO:0000256" key="8">
    <source>
        <dbReference type="ARBA" id="ARBA00048679"/>
    </source>
</evidence>
<dbReference type="Pfam" id="PF00069">
    <property type="entry name" value="Pkinase"/>
    <property type="match status" value="1"/>
</dbReference>
<evidence type="ECO:0000256" key="3">
    <source>
        <dbReference type="ARBA" id="ARBA00022679"/>
    </source>
</evidence>
<name>A0A9N9XXR2_9HYPO</name>
<dbReference type="PANTHER" id="PTHR47634:SF9">
    <property type="entry name" value="PROTEIN KINASE DOMAIN-CONTAINING PROTEIN-RELATED"/>
    <property type="match status" value="1"/>
</dbReference>
<keyword evidence="5" id="KW-0418">Kinase</keyword>
<reference evidence="11 12" key="2">
    <citation type="submission" date="2021-10" db="EMBL/GenBank/DDBJ databases">
        <authorList>
            <person name="Piombo E."/>
        </authorList>
    </citation>
    <scope>NUCLEOTIDE SEQUENCE [LARGE SCALE GENOMIC DNA]</scope>
</reference>
<evidence type="ECO:0000256" key="9">
    <source>
        <dbReference type="SAM" id="MobiDB-lite"/>
    </source>
</evidence>
<evidence type="ECO:0000313" key="12">
    <source>
        <dbReference type="Proteomes" id="UP000754883"/>
    </source>
</evidence>
<dbReference type="OrthoDB" id="5979581at2759"/>
<evidence type="ECO:0000256" key="6">
    <source>
        <dbReference type="ARBA" id="ARBA00022840"/>
    </source>
</evidence>
<dbReference type="SMART" id="SM00220">
    <property type="entry name" value="S_TKc"/>
    <property type="match status" value="1"/>
</dbReference>
<reference evidence="12" key="1">
    <citation type="submission" date="2019-06" db="EMBL/GenBank/DDBJ databases">
        <authorList>
            <person name="Broberg M."/>
        </authorList>
    </citation>
    <scope>NUCLEOTIDE SEQUENCE [LARGE SCALE GENOMIC DNA]</scope>
</reference>
<evidence type="ECO:0000256" key="4">
    <source>
        <dbReference type="ARBA" id="ARBA00022741"/>
    </source>
</evidence>
<keyword evidence="4" id="KW-0547">Nucleotide-binding</keyword>
<dbReference type="SUPFAM" id="SSF56112">
    <property type="entry name" value="Protein kinase-like (PK-like)"/>
    <property type="match status" value="1"/>
</dbReference>
<dbReference type="EC" id="2.7.11.1" evidence="1"/>
<evidence type="ECO:0000259" key="10">
    <source>
        <dbReference type="PROSITE" id="PS50011"/>
    </source>
</evidence>
<dbReference type="GO" id="GO:0005524">
    <property type="term" value="F:ATP binding"/>
    <property type="evidence" value="ECO:0007669"/>
    <property type="project" value="UniProtKB-KW"/>
</dbReference>
<dbReference type="Gene3D" id="1.10.510.10">
    <property type="entry name" value="Transferase(Phosphotransferase) domain 1"/>
    <property type="match status" value="1"/>
</dbReference>
<dbReference type="GO" id="GO:0004674">
    <property type="term" value="F:protein serine/threonine kinase activity"/>
    <property type="evidence" value="ECO:0007669"/>
    <property type="project" value="UniProtKB-KW"/>
</dbReference>
<dbReference type="InterPro" id="IPR051334">
    <property type="entry name" value="SRPK"/>
</dbReference>
<organism evidence="11 12">
    <name type="scientific">Clonostachys byssicola</name>
    <dbReference type="NCBI Taxonomy" id="160290"/>
    <lineage>
        <taxon>Eukaryota</taxon>
        <taxon>Fungi</taxon>
        <taxon>Dikarya</taxon>
        <taxon>Ascomycota</taxon>
        <taxon>Pezizomycotina</taxon>
        <taxon>Sordariomycetes</taxon>
        <taxon>Hypocreomycetidae</taxon>
        <taxon>Hypocreales</taxon>
        <taxon>Bionectriaceae</taxon>
        <taxon>Clonostachys</taxon>
    </lineage>
</organism>
<protein>
    <recommendedName>
        <fullName evidence="1">non-specific serine/threonine protein kinase</fullName>
        <ecNumber evidence="1">2.7.11.1</ecNumber>
    </recommendedName>
</protein>
<evidence type="ECO:0000256" key="5">
    <source>
        <dbReference type="ARBA" id="ARBA00022777"/>
    </source>
</evidence>
<feature type="region of interest" description="Disordered" evidence="9">
    <location>
        <begin position="151"/>
        <end position="172"/>
    </location>
</feature>
<dbReference type="GO" id="GO:0050684">
    <property type="term" value="P:regulation of mRNA processing"/>
    <property type="evidence" value="ECO:0007669"/>
    <property type="project" value="TreeGrafter"/>
</dbReference>
<dbReference type="InterPro" id="IPR000719">
    <property type="entry name" value="Prot_kinase_dom"/>
</dbReference>
<keyword evidence="12" id="KW-1185">Reference proteome</keyword>
<dbReference type="GO" id="GO:0000245">
    <property type="term" value="P:spliceosomal complex assembly"/>
    <property type="evidence" value="ECO:0007669"/>
    <property type="project" value="TreeGrafter"/>
</dbReference>
<sequence length="431" mass="49309">MANALLMASQRFLARKRRCRLPAFWNRQFSTSHLRSATHEINEPIEEELFPSNRLRCFHPTHPGEILNGRFKTISKLGFGACSTVWLAENLKFKKQKESLIPRFVSIKIATLDSNASWEASLSKMINAQRPHDGLDFIRTPIDEFHAVSSIQARDRRTSNDPTANENPPDIKGENIMITFENDTLLADYANYQTSVPQWRHIRSEDGRVTYFSQDEFGPLEGNNLLPQLADFNACFPGLVVGRGHLFPIQSDRYRAPEVLLGCGWSYSADIWNFGLLMWNLLEDINLFGGSAGEGGEYDAHVRLSWMVSLLGEPPEEVIQRERFSRTHHLERPVMNLCGKECKTMNQYWGGPFFDDEGQILRKDLLREGMKLADTVTELAGDEKEMFLDFASGMLQWLPEKRKTAKELLEHPLLEEIHKSYLEDQSGSIES</sequence>
<proteinExistence type="predicted"/>
<accession>A0A9N9XXR2</accession>
<evidence type="ECO:0000256" key="2">
    <source>
        <dbReference type="ARBA" id="ARBA00022527"/>
    </source>
</evidence>
<dbReference type="Gene3D" id="3.30.200.20">
    <property type="entry name" value="Phosphorylase Kinase, domain 1"/>
    <property type="match status" value="1"/>
</dbReference>